<dbReference type="KEGG" id="xak:KIMC2_20660"/>
<sequence>MTENIAKLVVPLPEDVLKLKNFGDFAGAEKLINFKLEKDISEILKERLRLELDILKVMKENEYPYDLKQAVEVMKENLTSYDNGELEELKDQGLVDWMYINGDVHFQRRFFLNLSSTDPKYKARLKQQENNEERQNELNDNVRLMKEKGSRKVKIRLRSSIKVKKNHERVGDFVRVHLPIPKDCQQVSEIKILRTTPEATVIAPVDSAQRTVCFETKLESNQEFSVEYEYVNQVNYVELDPKKAEPVDITSDLGEQDPHIRFTPFLKALEKEIIGTEQNPIKQARRIYDYVTTKVNYSYMREYCTIDNISEYAAVNQKGDCGVQALLFITLCRIAGIPSRWQSGLYVTKFYTGCHDWAQFYVAPYGWVFADLSFGGSSYRSNNLERWNYYFGNLDIYRMPANSEIQAPFTPEKKQFRADPVDNQRGEFEYVDEGMIYANLEVAQELISMQELD</sequence>
<dbReference type="PANTHER" id="PTHR38339:SF1">
    <property type="entry name" value="TRANSGLUTAMINASE-LIKE DOMAIN-CONTAINING PROTEIN"/>
    <property type="match status" value="1"/>
</dbReference>
<dbReference type="SMART" id="SM00460">
    <property type="entry name" value="TGc"/>
    <property type="match status" value="1"/>
</dbReference>
<evidence type="ECO:0000259" key="1">
    <source>
        <dbReference type="SMART" id="SM00460"/>
    </source>
</evidence>
<evidence type="ECO:0000313" key="2">
    <source>
        <dbReference type="EMBL" id="BDR57455.1"/>
    </source>
</evidence>
<reference evidence="2 4" key="1">
    <citation type="journal article" date="2023" name="Microbiol. Spectr.">
        <title>Symbiosis of Carpenter Bees with Uncharacterized Lactic Acid Bacteria Showing NAD Auxotrophy.</title>
        <authorList>
            <person name="Kawasaki S."/>
            <person name="Ozawa K."/>
            <person name="Mori T."/>
            <person name="Yamamoto A."/>
            <person name="Ito M."/>
            <person name="Ohkuma M."/>
            <person name="Sakamoto M."/>
            <person name="Matsutani M."/>
        </authorList>
    </citation>
    <scope>NUCLEOTIDE SEQUENCE [LARGE SCALE GENOMIC DNA]</scope>
    <source>
        <strain evidence="2 4">KimC2</strain>
    </source>
</reference>
<dbReference type="EMBL" id="AP026801">
    <property type="protein sequence ID" value="BDR57504.1"/>
    <property type="molecule type" value="Genomic_DNA"/>
</dbReference>
<dbReference type="InterPro" id="IPR002931">
    <property type="entry name" value="Transglutaminase-like"/>
</dbReference>
<dbReference type="Proteomes" id="UP001321804">
    <property type="component" value="Chromosome"/>
</dbReference>
<dbReference type="EMBL" id="AP026801">
    <property type="protein sequence ID" value="BDR57455.1"/>
    <property type="molecule type" value="Genomic_DNA"/>
</dbReference>
<keyword evidence="4" id="KW-1185">Reference proteome</keyword>
<dbReference type="SUPFAM" id="SSF54001">
    <property type="entry name" value="Cysteine proteinases"/>
    <property type="match status" value="1"/>
</dbReference>
<protein>
    <submittedName>
        <fullName evidence="2">Transglutaminase</fullName>
    </submittedName>
</protein>
<evidence type="ECO:0000313" key="3">
    <source>
        <dbReference type="EMBL" id="BDR57504.1"/>
    </source>
</evidence>
<proteinExistence type="predicted"/>
<accession>A0AAU9D5B5</accession>
<dbReference type="InterPro" id="IPR038765">
    <property type="entry name" value="Papain-like_cys_pep_sf"/>
</dbReference>
<dbReference type="Pfam" id="PF01841">
    <property type="entry name" value="Transglut_core"/>
    <property type="match status" value="1"/>
</dbReference>
<organism evidence="2 4">
    <name type="scientific">Xylocopilactobacillus apis</name>
    <dbReference type="NCBI Taxonomy" id="2932183"/>
    <lineage>
        <taxon>Bacteria</taxon>
        <taxon>Bacillati</taxon>
        <taxon>Bacillota</taxon>
        <taxon>Bacilli</taxon>
        <taxon>Lactobacillales</taxon>
        <taxon>Lactobacillaceae</taxon>
        <taxon>Xylocopilactobacillus</taxon>
    </lineage>
</organism>
<name>A0AAU9D5B5_9LACO</name>
<dbReference type="KEGG" id="xak:KIMC2_20170"/>
<feature type="domain" description="Transglutaminase-like" evidence="1">
    <location>
        <begin position="313"/>
        <end position="374"/>
    </location>
</feature>
<dbReference type="RefSeq" id="WP_317696565.1">
    <property type="nucleotide sequence ID" value="NZ_AP026801.1"/>
</dbReference>
<dbReference type="Gene3D" id="3.10.620.30">
    <property type="match status" value="1"/>
</dbReference>
<gene>
    <name evidence="2" type="ORF">KIMC2_20170</name>
    <name evidence="3" type="ORF">KIMC2_20660</name>
</gene>
<dbReference type="AlphaFoldDB" id="A0AAU9D5B5"/>
<dbReference type="PANTHER" id="PTHR38339">
    <property type="entry name" value="TRANSGLUTAMINASE DOMAIN PROTEIN"/>
    <property type="match status" value="1"/>
</dbReference>
<evidence type="ECO:0000313" key="4">
    <source>
        <dbReference type="Proteomes" id="UP001321804"/>
    </source>
</evidence>